<evidence type="ECO:0000313" key="2">
    <source>
        <dbReference type="EMBL" id="MFC5496964.1"/>
    </source>
</evidence>
<dbReference type="Proteomes" id="UP001596037">
    <property type="component" value="Unassembled WGS sequence"/>
</dbReference>
<organism evidence="2 3">
    <name type="scientific">Caenimonas terrae</name>
    <dbReference type="NCBI Taxonomy" id="696074"/>
    <lineage>
        <taxon>Bacteria</taxon>
        <taxon>Pseudomonadati</taxon>
        <taxon>Pseudomonadota</taxon>
        <taxon>Betaproteobacteria</taxon>
        <taxon>Burkholderiales</taxon>
        <taxon>Comamonadaceae</taxon>
        <taxon>Caenimonas</taxon>
    </lineage>
</organism>
<feature type="chain" id="PRO_5046439092" description="Energy transducer TonB" evidence="1">
    <location>
        <begin position="34"/>
        <end position="182"/>
    </location>
</feature>
<evidence type="ECO:0008006" key="4">
    <source>
        <dbReference type="Google" id="ProtNLM"/>
    </source>
</evidence>
<protein>
    <recommendedName>
        <fullName evidence="4">Energy transducer TonB</fullName>
    </recommendedName>
</protein>
<proteinExistence type="predicted"/>
<sequence length="182" mass="19264">MTRILERWRLALAAAAGAATTLLPGCGSPPVPAQPPAATAATPPAVVPNPANVPAEVVQSGATAVTGVRASGAATARAYRADAASHVYGLNKDRIWKGRLPPLLYAIGTLQVDLDARGQVHGMHWMRKPSHAPEVVAEIERTVRAAAPYPAPARMGKVVWTDTWLWHKSGQFQLDTLTEGQD</sequence>
<accession>A0ABW0N8L1</accession>
<evidence type="ECO:0000256" key="1">
    <source>
        <dbReference type="SAM" id="SignalP"/>
    </source>
</evidence>
<evidence type="ECO:0000313" key="3">
    <source>
        <dbReference type="Proteomes" id="UP001596037"/>
    </source>
</evidence>
<comment type="caution">
    <text evidence="2">The sequence shown here is derived from an EMBL/GenBank/DDBJ whole genome shotgun (WGS) entry which is preliminary data.</text>
</comment>
<dbReference type="RefSeq" id="WP_376848998.1">
    <property type="nucleotide sequence ID" value="NZ_JBHSMF010000004.1"/>
</dbReference>
<gene>
    <name evidence="2" type="ORF">ACFPOE_05420</name>
</gene>
<reference evidence="3" key="1">
    <citation type="journal article" date="2019" name="Int. J. Syst. Evol. Microbiol.">
        <title>The Global Catalogue of Microorganisms (GCM) 10K type strain sequencing project: providing services to taxonomists for standard genome sequencing and annotation.</title>
        <authorList>
            <consortium name="The Broad Institute Genomics Platform"/>
            <consortium name="The Broad Institute Genome Sequencing Center for Infectious Disease"/>
            <person name="Wu L."/>
            <person name="Ma J."/>
        </authorList>
    </citation>
    <scope>NUCLEOTIDE SEQUENCE [LARGE SCALE GENOMIC DNA]</scope>
    <source>
        <strain evidence="3">CCUG 57401</strain>
    </source>
</reference>
<feature type="signal peptide" evidence="1">
    <location>
        <begin position="1"/>
        <end position="33"/>
    </location>
</feature>
<name>A0ABW0N8L1_9BURK</name>
<keyword evidence="3" id="KW-1185">Reference proteome</keyword>
<dbReference type="EMBL" id="JBHSMF010000004">
    <property type="protein sequence ID" value="MFC5496964.1"/>
    <property type="molecule type" value="Genomic_DNA"/>
</dbReference>
<keyword evidence="1" id="KW-0732">Signal</keyword>